<keyword evidence="1" id="KW-0813">Transport</keyword>
<evidence type="ECO:0000256" key="4">
    <source>
        <dbReference type="ARBA" id="ARBA00023004"/>
    </source>
</evidence>
<dbReference type="SUPFAM" id="SSF46458">
    <property type="entry name" value="Globin-like"/>
    <property type="match status" value="1"/>
</dbReference>
<dbReference type="EMBL" id="CYSR01000030">
    <property type="protein sequence ID" value="CUI00719.1"/>
    <property type="molecule type" value="Genomic_DNA"/>
</dbReference>
<proteinExistence type="predicted"/>
<organism evidence="6 7">
    <name type="scientific">Leisingera aquaemixtae</name>
    <dbReference type="NCBI Taxonomy" id="1396826"/>
    <lineage>
        <taxon>Bacteria</taxon>
        <taxon>Pseudomonadati</taxon>
        <taxon>Pseudomonadota</taxon>
        <taxon>Alphaproteobacteria</taxon>
        <taxon>Rhodobacterales</taxon>
        <taxon>Roseobacteraceae</taxon>
        <taxon>Leisingera</taxon>
    </lineage>
</organism>
<dbReference type="GO" id="GO:0019825">
    <property type="term" value="F:oxygen binding"/>
    <property type="evidence" value="ECO:0007669"/>
    <property type="project" value="InterPro"/>
</dbReference>
<keyword evidence="3 5" id="KW-0479">Metal-binding</keyword>
<dbReference type="GO" id="GO:0046872">
    <property type="term" value="F:metal ion binding"/>
    <property type="evidence" value="ECO:0007669"/>
    <property type="project" value="UniProtKB-KW"/>
</dbReference>
<protein>
    <submittedName>
        <fullName evidence="6">Hemoglobin-like protein HbN</fullName>
    </submittedName>
</protein>
<evidence type="ECO:0000256" key="2">
    <source>
        <dbReference type="ARBA" id="ARBA00022617"/>
    </source>
</evidence>
<dbReference type="Gene3D" id="1.10.490.10">
    <property type="entry name" value="Globins"/>
    <property type="match status" value="1"/>
</dbReference>
<dbReference type="STRING" id="1396826.PHA8399_02854"/>
<dbReference type="AlphaFoldDB" id="A0A0P1HXU9"/>
<evidence type="ECO:0000256" key="1">
    <source>
        <dbReference type="ARBA" id="ARBA00022448"/>
    </source>
</evidence>
<evidence type="ECO:0000313" key="7">
    <source>
        <dbReference type="Proteomes" id="UP000051326"/>
    </source>
</evidence>
<keyword evidence="4 5" id="KW-0408">Iron</keyword>
<sequence>MPQTIYEKYGGFSAISRVVMTFYEMALESDQIGDYFADVDMARLIDHQTKFISSLLGGPASFSDERLEAVHRALGITHEDFDEMAALLKEALEQHGLSEPDVRTTLTAIEAKRNIIVTRNAA</sequence>
<accession>A0A0P1HXU9</accession>
<evidence type="ECO:0000256" key="3">
    <source>
        <dbReference type="ARBA" id="ARBA00022723"/>
    </source>
</evidence>
<name>A0A0P1HXU9_9RHOB</name>
<keyword evidence="2 5" id="KW-0349">Heme</keyword>
<dbReference type="InterPro" id="IPR001486">
    <property type="entry name" value="Hemoglobin_trunc"/>
</dbReference>
<feature type="binding site" description="distal binding residue" evidence="5">
    <location>
        <position position="71"/>
    </location>
    <ligand>
        <name>heme</name>
        <dbReference type="ChEBI" id="CHEBI:30413"/>
    </ligand>
    <ligandPart>
        <name>Fe</name>
        <dbReference type="ChEBI" id="CHEBI:18248"/>
    </ligandPart>
</feature>
<dbReference type="InterPro" id="IPR009050">
    <property type="entry name" value="Globin-like_sf"/>
</dbReference>
<dbReference type="CDD" id="cd00454">
    <property type="entry name" value="TrHb1_N"/>
    <property type="match status" value="1"/>
</dbReference>
<dbReference type="GO" id="GO:0020037">
    <property type="term" value="F:heme binding"/>
    <property type="evidence" value="ECO:0007669"/>
    <property type="project" value="InterPro"/>
</dbReference>
<dbReference type="InterPro" id="IPR012292">
    <property type="entry name" value="Globin/Proto"/>
</dbReference>
<reference evidence="6 7" key="1">
    <citation type="submission" date="2015-09" db="EMBL/GenBank/DDBJ databases">
        <authorList>
            <consortium name="Swine Surveillance"/>
        </authorList>
    </citation>
    <scope>NUCLEOTIDE SEQUENCE [LARGE SCALE GENOMIC DNA]</scope>
    <source>
        <strain evidence="6 7">CECT 8399</strain>
    </source>
</reference>
<gene>
    <name evidence="6" type="primary">glbN</name>
    <name evidence="6" type="ORF">PHA8399_02854</name>
</gene>
<dbReference type="Proteomes" id="UP000051326">
    <property type="component" value="Unassembled WGS sequence"/>
</dbReference>
<evidence type="ECO:0000313" key="6">
    <source>
        <dbReference type="EMBL" id="CUI00719.1"/>
    </source>
</evidence>
<feature type="binding site" description="distal binding residue" evidence="5">
    <location>
        <position position="47"/>
    </location>
    <ligand>
        <name>heme</name>
        <dbReference type="ChEBI" id="CHEBI:30413"/>
    </ligand>
    <ligandPart>
        <name>Fe</name>
        <dbReference type="ChEBI" id="CHEBI:18248"/>
    </ligandPart>
</feature>
<dbReference type="Pfam" id="PF01152">
    <property type="entry name" value="Bac_globin"/>
    <property type="match status" value="1"/>
</dbReference>
<evidence type="ECO:0000256" key="5">
    <source>
        <dbReference type="PIRSR" id="PIRSR601486-1"/>
    </source>
</evidence>
<dbReference type="RefSeq" id="WP_058286773.1">
    <property type="nucleotide sequence ID" value="NZ_CYSR01000030.1"/>
</dbReference>